<evidence type="ECO:0000313" key="1">
    <source>
        <dbReference type="EMBL" id="GFO93622.1"/>
    </source>
</evidence>
<organism evidence="1 2">
    <name type="scientific">Coprococcus eutactus</name>
    <dbReference type="NCBI Taxonomy" id="33043"/>
    <lineage>
        <taxon>Bacteria</taxon>
        <taxon>Bacillati</taxon>
        <taxon>Bacillota</taxon>
        <taxon>Clostridia</taxon>
        <taxon>Lachnospirales</taxon>
        <taxon>Lachnospiraceae</taxon>
        <taxon>Coprococcus</taxon>
    </lineage>
</organism>
<evidence type="ECO:0000313" key="2">
    <source>
        <dbReference type="Proteomes" id="UP000660047"/>
    </source>
</evidence>
<reference evidence="1" key="1">
    <citation type="submission" date="2020-06" db="EMBL/GenBank/DDBJ databases">
        <title>Characterization of fructooligosaccharide metabolism and fructooligosaccharide-degrading enzymes in human commensal butyrate producers.</title>
        <authorList>
            <person name="Tanno H."/>
            <person name="Fujii T."/>
            <person name="Hirano K."/>
            <person name="Maeno S."/>
            <person name="Tonozuka T."/>
            <person name="Sakamoto M."/>
            <person name="Ohkuma M."/>
            <person name="Tochio T."/>
            <person name="Endo A."/>
        </authorList>
    </citation>
    <scope>NUCLEOTIDE SEQUENCE</scope>
    <source>
        <strain evidence="1">JCM 31265</strain>
    </source>
</reference>
<proteinExistence type="predicted"/>
<dbReference type="PIRSF" id="PIRSF011576">
    <property type="entry name" value="YabP"/>
    <property type="match status" value="1"/>
</dbReference>
<dbReference type="AlphaFoldDB" id="A0AAI9K1W5"/>
<comment type="caution">
    <text evidence="1">The sequence shown here is derived from an EMBL/GenBank/DDBJ whole genome shotgun (WGS) entry which is preliminary data.</text>
</comment>
<name>A0AAI9K1W5_9FIRM</name>
<gene>
    <name evidence="1" type="ORF">COEU31_06680</name>
</gene>
<sequence>MGEVNKAKTHKVVMDNRNSLSMTGISKVTSIDPDLVLLVTEQGKLKIIGKNMQATNLDLDKGMLDLTGNINSMIYSGDKEGAFSIKGLFK</sequence>
<dbReference type="Proteomes" id="UP000660047">
    <property type="component" value="Unassembled WGS sequence"/>
</dbReference>
<dbReference type="RefSeq" id="WP_015534611.1">
    <property type="nucleotide sequence ID" value="NZ_BLYL01000002.1"/>
</dbReference>
<dbReference type="InterPro" id="IPR022476">
    <property type="entry name" value="Spore_YabP/YqfC"/>
</dbReference>
<dbReference type="Pfam" id="PF07873">
    <property type="entry name" value="YabP"/>
    <property type="match status" value="1"/>
</dbReference>
<dbReference type="InterPro" id="IPR012504">
    <property type="entry name" value="Spore_YabP"/>
</dbReference>
<dbReference type="Gene3D" id="2.60.40.2000">
    <property type="match status" value="1"/>
</dbReference>
<dbReference type="InterPro" id="IPR038705">
    <property type="entry name" value="YabP_sf"/>
</dbReference>
<dbReference type="EMBL" id="BLYL01000002">
    <property type="protein sequence ID" value="GFO93622.1"/>
    <property type="molecule type" value="Genomic_DNA"/>
</dbReference>
<accession>A0AAI9K1W5</accession>
<protein>
    <recommendedName>
        <fullName evidence="3">Sporulation protein YabP</fullName>
    </recommendedName>
</protein>
<dbReference type="GO" id="GO:0030435">
    <property type="term" value="P:sporulation resulting in formation of a cellular spore"/>
    <property type="evidence" value="ECO:0007669"/>
    <property type="project" value="InterPro"/>
</dbReference>
<evidence type="ECO:0008006" key="3">
    <source>
        <dbReference type="Google" id="ProtNLM"/>
    </source>
</evidence>